<proteinExistence type="predicted"/>
<dbReference type="KEGG" id="amr:AM1_6094"/>
<keyword evidence="2" id="KW-1185">Reference proteome</keyword>
<evidence type="ECO:0000313" key="2">
    <source>
        <dbReference type="Proteomes" id="UP000000268"/>
    </source>
</evidence>
<reference evidence="1 2" key="1">
    <citation type="journal article" date="2008" name="Proc. Natl. Acad. Sci. U.S.A.">
        <title>Niche adaptation and genome expansion in the chlorophyll d-producing cyanobacterium Acaryochloris marina.</title>
        <authorList>
            <person name="Swingley W.D."/>
            <person name="Chen M."/>
            <person name="Cheung P.C."/>
            <person name="Conrad A.L."/>
            <person name="Dejesa L.C."/>
            <person name="Hao J."/>
            <person name="Honchak B.M."/>
            <person name="Karbach L.E."/>
            <person name="Kurdoglu A."/>
            <person name="Lahiri S."/>
            <person name="Mastrian S.D."/>
            <person name="Miyashita H."/>
            <person name="Page L."/>
            <person name="Ramakrishna P."/>
            <person name="Satoh S."/>
            <person name="Sattley W.M."/>
            <person name="Shimada Y."/>
            <person name="Taylor H.L."/>
            <person name="Tomo T."/>
            <person name="Tsuchiya T."/>
            <person name="Wang Z.T."/>
            <person name="Raymond J."/>
            <person name="Mimuro M."/>
            <person name="Blankenship R.E."/>
            <person name="Touchman J.W."/>
        </authorList>
    </citation>
    <scope>NUCLEOTIDE SEQUENCE [LARGE SCALE GENOMIC DNA]</scope>
    <source>
        <strain evidence="2">MBIC 11017</strain>
    </source>
</reference>
<gene>
    <name evidence="1" type="ordered locus">AM1_6094</name>
</gene>
<dbReference type="HOGENOM" id="CLU_2434049_0_0_3"/>
<dbReference type="EMBL" id="CP000828">
    <property type="protein sequence ID" value="ABW31026.1"/>
    <property type="molecule type" value="Genomic_DNA"/>
</dbReference>
<evidence type="ECO:0000313" key="1">
    <source>
        <dbReference type="EMBL" id="ABW31026.1"/>
    </source>
</evidence>
<dbReference type="Proteomes" id="UP000000268">
    <property type="component" value="Chromosome"/>
</dbReference>
<sequence>MKRGLIYYRARQQRFTVVLERDHKSLKPVAPALIKMSLDTNLVLLVMICGRTVGLTHGSCDRLGVNNSKIQTDVGSCCPHMWGLEVRIYE</sequence>
<protein>
    <submittedName>
        <fullName evidence="1">Uncharacterized protein</fullName>
    </submittedName>
</protein>
<dbReference type="AlphaFoldDB" id="B0C3T9"/>
<dbReference type="RefSeq" id="WP_012166222.1">
    <property type="nucleotide sequence ID" value="NC_009925.1"/>
</dbReference>
<organism evidence="1 2">
    <name type="scientific">Acaryochloris marina (strain MBIC 11017)</name>
    <dbReference type="NCBI Taxonomy" id="329726"/>
    <lineage>
        <taxon>Bacteria</taxon>
        <taxon>Bacillati</taxon>
        <taxon>Cyanobacteriota</taxon>
        <taxon>Cyanophyceae</taxon>
        <taxon>Acaryochloridales</taxon>
        <taxon>Acaryochloridaceae</taxon>
        <taxon>Acaryochloris</taxon>
    </lineage>
</organism>
<accession>B0C3T9</accession>
<name>B0C3T9_ACAM1</name>